<comment type="caution">
    <text evidence="3">The sequence shown here is derived from an EMBL/GenBank/DDBJ whole genome shotgun (WGS) entry which is preliminary data.</text>
</comment>
<evidence type="ECO:0000313" key="4">
    <source>
        <dbReference type="Proteomes" id="UP001277761"/>
    </source>
</evidence>
<sequence>MHLEHDQAETTPERERRGVRRLLPRRGTGRTRAVLVGAGVLAFGIAPLTYAATGGNLILGERNASTDETEVIATTDAGPGQKGGYSTRQSNLSTTGGGAIYGCRSTARTAPNDLKNPCLRANNLSTGLAFEFRATRGTLGGDISVANGGDQTRPFTTNATGVATGLNADRVDGLHAEDLAKGAAAIAAKEASEQAAAAKSRWALVNEKGEIEEQSGGFKVIDCYGTNDNCYLDAGSTVAGHGITATIALQNEVDVDGTAGADPSFSGEISAARCQVANVVTCAPDGAKTENALVVSPRNSDGSATTDGARKRFYVELTG</sequence>
<proteinExistence type="predicted"/>
<keyword evidence="2" id="KW-0472">Membrane</keyword>
<accession>A0ABU4VFS1</accession>
<dbReference type="EMBL" id="JAXAVX010000001">
    <property type="protein sequence ID" value="MDX8150671.1"/>
    <property type="molecule type" value="Genomic_DNA"/>
</dbReference>
<feature type="transmembrane region" description="Helical" evidence="2">
    <location>
        <begin position="33"/>
        <end position="52"/>
    </location>
</feature>
<dbReference type="Proteomes" id="UP001277761">
    <property type="component" value="Unassembled WGS sequence"/>
</dbReference>
<protein>
    <submittedName>
        <fullName evidence="3">Uncharacterized protein</fullName>
    </submittedName>
</protein>
<keyword evidence="4" id="KW-1185">Reference proteome</keyword>
<keyword evidence="2" id="KW-1133">Transmembrane helix</keyword>
<evidence type="ECO:0000256" key="2">
    <source>
        <dbReference type="SAM" id="Phobius"/>
    </source>
</evidence>
<keyword evidence="2" id="KW-0812">Transmembrane</keyword>
<reference evidence="3 4" key="1">
    <citation type="submission" date="2023-11" db="EMBL/GenBank/DDBJ databases">
        <authorList>
            <person name="Xu M."/>
            <person name="Jiang T."/>
        </authorList>
    </citation>
    <scope>NUCLEOTIDE SEQUENCE [LARGE SCALE GENOMIC DNA]</scope>
    <source>
        <strain evidence="3 4">SD</strain>
    </source>
</reference>
<dbReference type="RefSeq" id="WP_319952815.1">
    <property type="nucleotide sequence ID" value="NZ_JAXAVX010000001.1"/>
</dbReference>
<name>A0ABU4VFS1_9ACTN</name>
<organism evidence="3 4">
    <name type="scientific">Patulibacter brassicae</name>
    <dbReference type="NCBI Taxonomy" id="1705717"/>
    <lineage>
        <taxon>Bacteria</taxon>
        <taxon>Bacillati</taxon>
        <taxon>Actinomycetota</taxon>
        <taxon>Thermoleophilia</taxon>
        <taxon>Solirubrobacterales</taxon>
        <taxon>Patulibacteraceae</taxon>
        <taxon>Patulibacter</taxon>
    </lineage>
</organism>
<evidence type="ECO:0000313" key="3">
    <source>
        <dbReference type="EMBL" id="MDX8150671.1"/>
    </source>
</evidence>
<gene>
    <name evidence="3" type="ORF">SK069_03620</name>
</gene>
<feature type="compositionally biased region" description="Basic and acidic residues" evidence="1">
    <location>
        <begin position="1"/>
        <end position="16"/>
    </location>
</feature>
<feature type="region of interest" description="Disordered" evidence="1">
    <location>
        <begin position="1"/>
        <end position="21"/>
    </location>
</feature>
<evidence type="ECO:0000256" key="1">
    <source>
        <dbReference type="SAM" id="MobiDB-lite"/>
    </source>
</evidence>